<feature type="transmembrane region" description="Helical" evidence="2">
    <location>
        <begin position="201"/>
        <end position="221"/>
    </location>
</feature>
<evidence type="ECO:0000256" key="1">
    <source>
        <dbReference type="SAM" id="MobiDB-lite"/>
    </source>
</evidence>
<evidence type="ECO:0000256" key="2">
    <source>
        <dbReference type="SAM" id="Phobius"/>
    </source>
</evidence>
<proteinExistence type="predicted"/>
<keyword evidence="4" id="KW-1185">Reference proteome</keyword>
<organism evidence="3 4">
    <name type="scientific">Marasmius crinis-equi</name>
    <dbReference type="NCBI Taxonomy" id="585013"/>
    <lineage>
        <taxon>Eukaryota</taxon>
        <taxon>Fungi</taxon>
        <taxon>Dikarya</taxon>
        <taxon>Basidiomycota</taxon>
        <taxon>Agaricomycotina</taxon>
        <taxon>Agaricomycetes</taxon>
        <taxon>Agaricomycetidae</taxon>
        <taxon>Agaricales</taxon>
        <taxon>Marasmiineae</taxon>
        <taxon>Marasmiaceae</taxon>
        <taxon>Marasmius</taxon>
    </lineage>
</organism>
<dbReference type="EMBL" id="JBAHYK010001356">
    <property type="protein sequence ID" value="KAL0568371.1"/>
    <property type="molecule type" value="Genomic_DNA"/>
</dbReference>
<evidence type="ECO:0000313" key="3">
    <source>
        <dbReference type="EMBL" id="KAL0568371.1"/>
    </source>
</evidence>
<gene>
    <name evidence="3" type="ORF">V5O48_013617</name>
</gene>
<feature type="region of interest" description="Disordered" evidence="1">
    <location>
        <begin position="1"/>
        <end position="67"/>
    </location>
</feature>
<keyword evidence="2" id="KW-1133">Transmembrane helix</keyword>
<reference evidence="3 4" key="1">
    <citation type="submission" date="2024-02" db="EMBL/GenBank/DDBJ databases">
        <title>A draft genome for the cacao thread blight pathogen Marasmius crinis-equi.</title>
        <authorList>
            <person name="Cohen S.P."/>
            <person name="Baruah I.K."/>
            <person name="Amoako-Attah I."/>
            <person name="Bukari Y."/>
            <person name="Meinhardt L.W."/>
            <person name="Bailey B.A."/>
        </authorList>
    </citation>
    <scope>NUCLEOTIDE SEQUENCE [LARGE SCALE GENOMIC DNA]</scope>
    <source>
        <strain evidence="3 4">GH-76</strain>
    </source>
</reference>
<evidence type="ECO:0000313" key="4">
    <source>
        <dbReference type="Proteomes" id="UP001465976"/>
    </source>
</evidence>
<keyword evidence="2" id="KW-0472">Membrane</keyword>
<feature type="compositionally biased region" description="Polar residues" evidence="1">
    <location>
        <begin position="7"/>
        <end position="16"/>
    </location>
</feature>
<feature type="transmembrane region" description="Helical" evidence="2">
    <location>
        <begin position="79"/>
        <end position="101"/>
    </location>
</feature>
<feature type="transmembrane region" description="Helical" evidence="2">
    <location>
        <begin position="233"/>
        <end position="256"/>
    </location>
</feature>
<feature type="transmembrane region" description="Helical" evidence="2">
    <location>
        <begin position="630"/>
        <end position="654"/>
    </location>
</feature>
<protein>
    <submittedName>
        <fullName evidence="3">Uncharacterized protein</fullName>
    </submittedName>
</protein>
<feature type="compositionally biased region" description="Basic and acidic residues" evidence="1">
    <location>
        <begin position="17"/>
        <end position="38"/>
    </location>
</feature>
<accession>A0ABR3EZN0</accession>
<dbReference type="Proteomes" id="UP001465976">
    <property type="component" value="Unassembled WGS sequence"/>
</dbReference>
<keyword evidence="2" id="KW-0812">Transmembrane</keyword>
<sequence>MPPTLLPTPSAQANHYQESHDDKQLDSRDEQRAVDPRRNSLHTYHAVPPVSSDETNPDEKQQQSLDLSGSRTRLGLLPILPALVSFVVTASAASLLLAWVLTRRITAHSSDEDTFFHSAIVAAEGHQSGVVRFLGQLLGGEQNETADTEATMYGLAMSSVAVHTVSFTTPLVLSVFGYWMASSWIRSQDRRRSEGLPTPTQYGLIVSLLGSPNFLSAYDTISYISRRRRIRPAIPTMLIFSTVAVTIFLFINYALWICDLWFHTTSSTFSHQFLAPVSPETLPPVASKINTTLCPGPAAAVLRPLTNDTPVGAAARYANCLHRVEVTQATESHWGNIAVVNEGNAILSNDSAVSQVAVVDNLAIILPKRMPEDVEQLRFDTFGLGVACTPVTNCARASGMTMNTGLGSLLFCPSFSPPLNLSTTSSLTSSALKAESMVQQFDLSTNEIVYNTTDISKSGYHAGSVINPAGALVVLYWNDVSPVMVNVPSVYDNTSGWYTWNQVRSTRINAFYVASCRITVHDVAMSYSSPSKDKPFSLSLARQPTVSNFNTSSAFLGALDPYFQTILASHLSNVVQPSLNASKDELINALAGNLSVSMLGFTAPLAMRARASEGSVVTQLSVSRYPLAPLSALLALLYGYAFIALALCFGAVLLKSRTLLSRPGTPPDREIDVVHQRLTSVRANIADRFGLRAPRNIEDSISLKDVIFVEGKDTERLGMVLLRGDPEGVEVSNNGTEEGTVKRRIPRYIVDYFEPSRQGDSG</sequence>
<comment type="caution">
    <text evidence="3">The sequence shown here is derived from an EMBL/GenBank/DDBJ whole genome shotgun (WGS) entry which is preliminary data.</text>
</comment>
<name>A0ABR3EZN0_9AGAR</name>
<feature type="transmembrane region" description="Helical" evidence="2">
    <location>
        <begin position="160"/>
        <end position="181"/>
    </location>
</feature>